<evidence type="ECO:0000313" key="5">
    <source>
        <dbReference type="Proteomes" id="UP001596505"/>
    </source>
</evidence>
<dbReference type="SUPFAM" id="SSF51905">
    <property type="entry name" value="FAD/NAD(P)-binding domain"/>
    <property type="match status" value="1"/>
</dbReference>
<dbReference type="Pfam" id="PF01593">
    <property type="entry name" value="Amino_oxidase"/>
    <property type="match status" value="1"/>
</dbReference>
<sequence length="500" mass="56483">MVHKHQVQLSLEQMLSIIRHGLNQTVSPKKVVIIGAGISGLVAASLLKEAGHSVKILESTDRIGGRVMTYRSPFSRGHYPNMGALRIPESHVLVLEYIKRFHLPTNLFINATPEDLIYVNGIKTRVKQYEQNPDILQYPVSPHEKGKTADLLIYEALKPITDFINKNPNRNWPIILKHFDKYSMQSFLKYAPHPPGISFSQGAIEMIGVLLDLEGLLEQAFIHSMRDVMIFLSPSSRLYQTILPIERFFEITGGNDLLPKAFLPELKDNVLFNHRVVNITQQHDGVTVNSKQGSENKSFTGDRCIVTIPFPALRFIDIQPYHSISHIKRRAIRELHYMNASKVAIEFKSRFWEKEGLYGGKTVTDLPIRFVYYPSNGIGSSGPAVIIASYTWGDDASPWIAFSNEERVYHALNNLASIHGNVVYKEFVTGISKSWLLDKNSCGGFTFFKPEQQTELLPYMTIPEGRIHFAGEQTSSDPNWIEGAIESGIRTAFEIHHAAK</sequence>
<protein>
    <submittedName>
        <fullName evidence="4">Flavin monoamine oxidase family protein</fullName>
    </submittedName>
</protein>
<evidence type="ECO:0000259" key="3">
    <source>
        <dbReference type="Pfam" id="PF01593"/>
    </source>
</evidence>
<reference evidence="5" key="1">
    <citation type="journal article" date="2019" name="Int. J. Syst. Evol. Microbiol.">
        <title>The Global Catalogue of Microorganisms (GCM) 10K type strain sequencing project: providing services to taxonomists for standard genome sequencing and annotation.</title>
        <authorList>
            <consortium name="The Broad Institute Genomics Platform"/>
            <consortium name="The Broad Institute Genome Sequencing Center for Infectious Disease"/>
            <person name="Wu L."/>
            <person name="Ma J."/>
        </authorList>
    </citation>
    <scope>NUCLEOTIDE SEQUENCE [LARGE SCALE GENOMIC DNA]</scope>
    <source>
        <strain evidence="5">CGMCC 1.16305</strain>
    </source>
</reference>
<evidence type="ECO:0000256" key="1">
    <source>
        <dbReference type="ARBA" id="ARBA00001974"/>
    </source>
</evidence>
<dbReference type="InterPro" id="IPR036188">
    <property type="entry name" value="FAD/NAD-bd_sf"/>
</dbReference>
<dbReference type="Gene3D" id="3.50.50.60">
    <property type="entry name" value="FAD/NAD(P)-binding domain"/>
    <property type="match status" value="1"/>
</dbReference>
<accession>A0ABW2PWX0</accession>
<dbReference type="PRINTS" id="PR00757">
    <property type="entry name" value="AMINEOXDASEF"/>
</dbReference>
<keyword evidence="5" id="KW-1185">Reference proteome</keyword>
<evidence type="ECO:0000313" key="4">
    <source>
        <dbReference type="EMBL" id="MFC7393896.1"/>
    </source>
</evidence>
<dbReference type="PANTHER" id="PTHR10742">
    <property type="entry name" value="FLAVIN MONOAMINE OXIDASE"/>
    <property type="match status" value="1"/>
</dbReference>
<gene>
    <name evidence="4" type="ORF">ACFQRG_13120</name>
</gene>
<organism evidence="4 5">
    <name type="scientific">Scopulibacillus cellulosilyticus</name>
    <dbReference type="NCBI Taxonomy" id="2665665"/>
    <lineage>
        <taxon>Bacteria</taxon>
        <taxon>Bacillati</taxon>
        <taxon>Bacillota</taxon>
        <taxon>Bacilli</taxon>
        <taxon>Bacillales</taxon>
        <taxon>Sporolactobacillaceae</taxon>
        <taxon>Scopulibacillus</taxon>
    </lineage>
</organism>
<dbReference type="Gene3D" id="3.90.660.10">
    <property type="match status" value="1"/>
</dbReference>
<comment type="cofactor">
    <cofactor evidence="1">
        <name>FAD</name>
        <dbReference type="ChEBI" id="CHEBI:57692"/>
    </cofactor>
</comment>
<dbReference type="InterPro" id="IPR002937">
    <property type="entry name" value="Amino_oxidase"/>
</dbReference>
<dbReference type="Proteomes" id="UP001596505">
    <property type="component" value="Unassembled WGS sequence"/>
</dbReference>
<feature type="domain" description="Amine oxidase" evidence="3">
    <location>
        <begin position="38"/>
        <end position="495"/>
    </location>
</feature>
<dbReference type="InterPro" id="IPR050281">
    <property type="entry name" value="Flavin_monoamine_oxidase"/>
</dbReference>
<dbReference type="EMBL" id="JBHTCO010000017">
    <property type="protein sequence ID" value="MFC7393896.1"/>
    <property type="molecule type" value="Genomic_DNA"/>
</dbReference>
<dbReference type="RefSeq" id="WP_380966695.1">
    <property type="nucleotide sequence ID" value="NZ_JBHTCO010000017.1"/>
</dbReference>
<dbReference type="PANTHER" id="PTHR10742:SF342">
    <property type="entry name" value="AMINE OXIDASE"/>
    <property type="match status" value="1"/>
</dbReference>
<proteinExistence type="predicted"/>
<dbReference type="SUPFAM" id="SSF54373">
    <property type="entry name" value="FAD-linked reductases, C-terminal domain"/>
    <property type="match status" value="1"/>
</dbReference>
<keyword evidence="2" id="KW-0560">Oxidoreductase</keyword>
<comment type="caution">
    <text evidence="4">The sequence shown here is derived from an EMBL/GenBank/DDBJ whole genome shotgun (WGS) entry which is preliminary data.</text>
</comment>
<dbReference type="InterPro" id="IPR001613">
    <property type="entry name" value="Flavin_amine_oxidase"/>
</dbReference>
<dbReference type="Gene3D" id="1.10.405.10">
    <property type="entry name" value="Guanine Nucleotide Dissociation Inhibitor, domain 1"/>
    <property type="match status" value="1"/>
</dbReference>
<name>A0ABW2PWX0_9BACL</name>
<evidence type="ECO:0000256" key="2">
    <source>
        <dbReference type="ARBA" id="ARBA00023002"/>
    </source>
</evidence>